<keyword evidence="3" id="KW-1185">Reference proteome</keyword>
<sequence>MAGRAIGKRKQNTPYESRKTPGADEPPLRNRPTRKFKHTPVMKAGREIQPLRQ</sequence>
<evidence type="ECO:0000313" key="3">
    <source>
        <dbReference type="Proteomes" id="UP000005697"/>
    </source>
</evidence>
<dbReference type="Proteomes" id="UP000005697">
    <property type="component" value="Unassembled WGS sequence"/>
</dbReference>
<feature type="compositionally biased region" description="Basic residues" evidence="1">
    <location>
        <begin position="31"/>
        <end position="40"/>
    </location>
</feature>
<dbReference type="EMBL" id="AEWX01000026">
    <property type="protein sequence ID" value="EGC19573.1"/>
    <property type="molecule type" value="Genomic_DNA"/>
</dbReference>
<gene>
    <name evidence="2" type="ORF">HMPREF9141_1831</name>
</gene>
<evidence type="ECO:0000313" key="2">
    <source>
        <dbReference type="EMBL" id="EGC19573.1"/>
    </source>
</evidence>
<dbReference type="HOGENOM" id="CLU_3064790_0_0_10"/>
<comment type="caution">
    <text evidence="2">The sequence shown here is derived from an EMBL/GenBank/DDBJ whole genome shotgun (WGS) entry which is preliminary data.</text>
</comment>
<name>F0F8B4_9BACT</name>
<feature type="region of interest" description="Disordered" evidence="1">
    <location>
        <begin position="1"/>
        <end position="53"/>
    </location>
</feature>
<proteinExistence type="predicted"/>
<feature type="compositionally biased region" description="Basic residues" evidence="1">
    <location>
        <begin position="1"/>
        <end position="11"/>
    </location>
</feature>
<organism evidence="2 3">
    <name type="scientific">Prevotella multiformis DSM 16608</name>
    <dbReference type="NCBI Taxonomy" id="888743"/>
    <lineage>
        <taxon>Bacteria</taxon>
        <taxon>Pseudomonadati</taxon>
        <taxon>Bacteroidota</taxon>
        <taxon>Bacteroidia</taxon>
        <taxon>Bacteroidales</taxon>
        <taxon>Prevotellaceae</taxon>
        <taxon>Prevotella</taxon>
    </lineage>
</organism>
<protein>
    <submittedName>
        <fullName evidence="2">Uncharacterized protein</fullName>
    </submittedName>
</protein>
<dbReference type="AlphaFoldDB" id="F0F8B4"/>
<evidence type="ECO:0000256" key="1">
    <source>
        <dbReference type="SAM" id="MobiDB-lite"/>
    </source>
</evidence>
<accession>F0F8B4</accession>
<feature type="compositionally biased region" description="Basic and acidic residues" evidence="1">
    <location>
        <begin position="16"/>
        <end position="28"/>
    </location>
</feature>
<reference evidence="2 3" key="1">
    <citation type="submission" date="2011-01" db="EMBL/GenBank/DDBJ databases">
        <authorList>
            <person name="Muzny D."/>
            <person name="Qin X."/>
            <person name="Deng J."/>
            <person name="Jiang H."/>
            <person name="Liu Y."/>
            <person name="Qu J."/>
            <person name="Song X.-Z."/>
            <person name="Zhang L."/>
            <person name="Thornton R."/>
            <person name="Coyle M."/>
            <person name="Francisco L."/>
            <person name="Jackson L."/>
            <person name="Javaid M."/>
            <person name="Korchina V."/>
            <person name="Kovar C."/>
            <person name="Mata R."/>
            <person name="Mathew T."/>
            <person name="Ngo R."/>
            <person name="Nguyen L."/>
            <person name="Nguyen N."/>
            <person name="Okwuonu G."/>
            <person name="Ongeri F."/>
            <person name="Pham C."/>
            <person name="Simmons D."/>
            <person name="Wilczek-Boney K."/>
            <person name="Hale W."/>
            <person name="Jakkamsetti A."/>
            <person name="Pham P."/>
            <person name="Ruth R."/>
            <person name="San Lucas F."/>
            <person name="Warren J."/>
            <person name="Zhang J."/>
            <person name="Zhao Z."/>
            <person name="Zhou C."/>
            <person name="Zhu D."/>
            <person name="Lee S."/>
            <person name="Bess C."/>
            <person name="Blankenburg K."/>
            <person name="Forbes L."/>
            <person name="Fu Q."/>
            <person name="Gubbala S."/>
            <person name="Hirani K."/>
            <person name="Jayaseelan J.C."/>
            <person name="Lara F."/>
            <person name="Munidasa M."/>
            <person name="Palculict T."/>
            <person name="Patil S."/>
            <person name="Pu L.-L."/>
            <person name="Saada N."/>
            <person name="Tang L."/>
            <person name="Weissenberger G."/>
            <person name="Zhu Y."/>
            <person name="Hemphill L."/>
            <person name="Shang Y."/>
            <person name="Youmans B."/>
            <person name="Ayvaz T."/>
            <person name="Ross M."/>
            <person name="Santibanez J."/>
            <person name="Aqrawi P."/>
            <person name="Gross S."/>
            <person name="Joshi V."/>
            <person name="Fowler G."/>
            <person name="Nazareth L."/>
            <person name="Reid J."/>
            <person name="Worley K."/>
            <person name="Petrosino J."/>
            <person name="Highlander S."/>
            <person name="Gibbs R."/>
        </authorList>
    </citation>
    <scope>NUCLEOTIDE SEQUENCE [LARGE SCALE GENOMIC DNA]</scope>
    <source>
        <strain evidence="2 3">DSM 16608</strain>
    </source>
</reference>